<evidence type="ECO:0000256" key="9">
    <source>
        <dbReference type="ARBA" id="ARBA00023128"/>
    </source>
</evidence>
<dbReference type="CDD" id="cd08290">
    <property type="entry name" value="ETR"/>
    <property type="match status" value="1"/>
</dbReference>
<evidence type="ECO:0000256" key="10">
    <source>
        <dbReference type="ARBA" id="ARBA00023160"/>
    </source>
</evidence>
<keyword evidence="15" id="KW-1185">Reference proteome</keyword>
<keyword evidence="4" id="KW-0276">Fatty acid metabolism</keyword>
<sequence length="389" mass="42532">MATARSVTLKAASTSLWSLNRSSPKAKTVRALSTIMSPPSKAVVYEHHGPPDTVTRMIELSPVEVKENQVCVKMLAAPINPSDINRVYPVRPQVPAVGGYEGVGEVYSVGSAVKGLSPGDLVIPSPLSSGLFFAPFDRLLLFCFECLKFKIGTWQTYVVKDHDTWHKISKDSPIEYAATITVNPLTALRMLEDFTTLTAGDSVVQNGATSIVGQCVIQLARYRGIHSINIIRDRAGSDTVKEKLKALGADEVFTESQLEVKNVKSLLSNIPGPALGLNCVGGNAASLVLKFLRQGGTMVTYGGMSKKPITVPISCFIFKDLSLKGFWVQKWLTADRTKECREMVDYLLRLAQEGKLKYEMELVPFGKFHTALDKALGKHGSQPKQVIKF</sequence>
<dbReference type="InterPro" id="IPR020843">
    <property type="entry name" value="ER"/>
</dbReference>
<feature type="domain" description="Enoyl reductase (ER)" evidence="13">
    <location>
        <begin position="49"/>
        <end position="387"/>
    </location>
</feature>
<dbReference type="PANTHER" id="PTHR43981:SF2">
    <property type="entry name" value="ENOYL-[ACYL-CARRIER-PROTEIN] REDUCTASE, MITOCHONDRIAL"/>
    <property type="match status" value="1"/>
</dbReference>
<evidence type="ECO:0000259" key="13">
    <source>
        <dbReference type="SMART" id="SM00829"/>
    </source>
</evidence>
<dbReference type="InterPro" id="IPR013154">
    <property type="entry name" value="ADH-like_N"/>
</dbReference>
<keyword evidence="7" id="KW-0560">Oxidoreductase</keyword>
<dbReference type="SUPFAM" id="SSF51735">
    <property type="entry name" value="NAD(P)-binding Rossmann-fold domains"/>
    <property type="match status" value="1"/>
</dbReference>
<comment type="similarity">
    <text evidence="2">Belongs to the zinc-containing alcohol dehydrogenase family. Quinone oxidoreductase subfamily.</text>
</comment>
<comment type="subcellular location">
    <subcellularLocation>
        <location evidence="1">Mitochondrion</location>
    </subcellularLocation>
</comment>
<evidence type="ECO:0000256" key="4">
    <source>
        <dbReference type="ARBA" id="ARBA00022832"/>
    </source>
</evidence>
<dbReference type="EC" id="1.3.1.104" evidence="11"/>
<dbReference type="SUPFAM" id="SSF50129">
    <property type="entry name" value="GroES-like"/>
    <property type="match status" value="1"/>
</dbReference>
<organism evidence="14 15">
    <name type="scientific">Hibiscus sabdariffa</name>
    <name type="common">roselle</name>
    <dbReference type="NCBI Taxonomy" id="183260"/>
    <lineage>
        <taxon>Eukaryota</taxon>
        <taxon>Viridiplantae</taxon>
        <taxon>Streptophyta</taxon>
        <taxon>Embryophyta</taxon>
        <taxon>Tracheophyta</taxon>
        <taxon>Spermatophyta</taxon>
        <taxon>Magnoliopsida</taxon>
        <taxon>eudicotyledons</taxon>
        <taxon>Gunneridae</taxon>
        <taxon>Pentapetalae</taxon>
        <taxon>rosids</taxon>
        <taxon>malvids</taxon>
        <taxon>Malvales</taxon>
        <taxon>Malvaceae</taxon>
        <taxon>Malvoideae</taxon>
        <taxon>Hibiscus</taxon>
    </lineage>
</organism>
<evidence type="ECO:0000256" key="6">
    <source>
        <dbReference type="ARBA" id="ARBA00022946"/>
    </source>
</evidence>
<name>A0ABR2GGC4_9ROSI</name>
<keyword evidence="5" id="KW-0521">NADP</keyword>
<dbReference type="Pfam" id="PF08240">
    <property type="entry name" value="ADH_N"/>
    <property type="match status" value="1"/>
</dbReference>
<comment type="caution">
    <text evidence="14">The sequence shown here is derived from an EMBL/GenBank/DDBJ whole genome shotgun (WGS) entry which is preliminary data.</text>
</comment>
<gene>
    <name evidence="14" type="ORF">V6N12_051346</name>
</gene>
<evidence type="ECO:0000256" key="7">
    <source>
        <dbReference type="ARBA" id="ARBA00023002"/>
    </source>
</evidence>
<dbReference type="EMBL" id="JBBPBM010000001">
    <property type="protein sequence ID" value="KAK8601516.1"/>
    <property type="molecule type" value="Genomic_DNA"/>
</dbReference>
<evidence type="ECO:0000256" key="8">
    <source>
        <dbReference type="ARBA" id="ARBA00023098"/>
    </source>
</evidence>
<dbReference type="Gene3D" id="3.90.180.10">
    <property type="entry name" value="Medium-chain alcohol dehydrogenases, catalytic domain"/>
    <property type="match status" value="1"/>
</dbReference>
<keyword evidence="10" id="KW-0275">Fatty acid biosynthesis</keyword>
<accession>A0ABR2GGC4</accession>
<dbReference type="InterPro" id="IPR051034">
    <property type="entry name" value="Mito_Enoyl-ACP_Reductase"/>
</dbReference>
<comment type="catalytic activity">
    <reaction evidence="12">
        <text>a 2,3-saturated acyl-[ACP] + NADP(+) = a (2E)-enoyl-[ACP] + NADPH + H(+)</text>
        <dbReference type="Rhea" id="RHEA:22564"/>
        <dbReference type="Rhea" id="RHEA-COMP:9925"/>
        <dbReference type="Rhea" id="RHEA-COMP:9926"/>
        <dbReference type="ChEBI" id="CHEBI:15378"/>
        <dbReference type="ChEBI" id="CHEBI:57783"/>
        <dbReference type="ChEBI" id="CHEBI:58349"/>
        <dbReference type="ChEBI" id="CHEBI:78784"/>
        <dbReference type="ChEBI" id="CHEBI:78785"/>
        <dbReference type="EC" id="1.3.1.104"/>
    </reaction>
</comment>
<evidence type="ECO:0000256" key="5">
    <source>
        <dbReference type="ARBA" id="ARBA00022857"/>
    </source>
</evidence>
<dbReference type="InterPro" id="IPR011032">
    <property type="entry name" value="GroES-like_sf"/>
</dbReference>
<evidence type="ECO:0000256" key="11">
    <source>
        <dbReference type="ARBA" id="ARBA00038963"/>
    </source>
</evidence>
<evidence type="ECO:0000256" key="12">
    <source>
        <dbReference type="ARBA" id="ARBA00048843"/>
    </source>
</evidence>
<dbReference type="Pfam" id="PF00107">
    <property type="entry name" value="ADH_zinc_N"/>
    <property type="match status" value="1"/>
</dbReference>
<dbReference type="Proteomes" id="UP001472677">
    <property type="component" value="Unassembled WGS sequence"/>
</dbReference>
<evidence type="ECO:0000313" key="14">
    <source>
        <dbReference type="EMBL" id="KAK8601516.1"/>
    </source>
</evidence>
<proteinExistence type="inferred from homology"/>
<evidence type="ECO:0000256" key="3">
    <source>
        <dbReference type="ARBA" id="ARBA00022516"/>
    </source>
</evidence>
<evidence type="ECO:0000256" key="2">
    <source>
        <dbReference type="ARBA" id="ARBA00010371"/>
    </source>
</evidence>
<dbReference type="Gene3D" id="3.40.50.720">
    <property type="entry name" value="NAD(P)-binding Rossmann-like Domain"/>
    <property type="match status" value="1"/>
</dbReference>
<keyword evidence="9" id="KW-0496">Mitochondrion</keyword>
<dbReference type="SMART" id="SM00829">
    <property type="entry name" value="PKS_ER"/>
    <property type="match status" value="1"/>
</dbReference>
<dbReference type="PANTHER" id="PTHR43981">
    <property type="entry name" value="ENOYL-[ACYL-CARRIER-PROTEIN] REDUCTASE, MITOCHONDRIAL"/>
    <property type="match status" value="1"/>
</dbReference>
<protein>
    <recommendedName>
        <fullName evidence="11">enoyl-[acyl-carrier-protein] reductase</fullName>
        <ecNumber evidence="11">1.3.1.104</ecNumber>
    </recommendedName>
</protein>
<reference evidence="14 15" key="1">
    <citation type="journal article" date="2024" name="G3 (Bethesda)">
        <title>Genome assembly of Hibiscus sabdariffa L. provides insights into metabolisms of medicinal natural products.</title>
        <authorList>
            <person name="Kim T."/>
        </authorList>
    </citation>
    <scope>NUCLEOTIDE SEQUENCE [LARGE SCALE GENOMIC DNA]</scope>
    <source>
        <strain evidence="14">TK-2024</strain>
        <tissue evidence="14">Old leaves</tissue>
    </source>
</reference>
<keyword evidence="8" id="KW-0443">Lipid metabolism</keyword>
<dbReference type="InterPro" id="IPR013149">
    <property type="entry name" value="ADH-like_C"/>
</dbReference>
<evidence type="ECO:0000313" key="15">
    <source>
        <dbReference type="Proteomes" id="UP001472677"/>
    </source>
</evidence>
<evidence type="ECO:0000256" key="1">
    <source>
        <dbReference type="ARBA" id="ARBA00004173"/>
    </source>
</evidence>
<dbReference type="InterPro" id="IPR036291">
    <property type="entry name" value="NAD(P)-bd_dom_sf"/>
</dbReference>
<keyword evidence="3" id="KW-0444">Lipid biosynthesis</keyword>
<keyword evidence="6" id="KW-0809">Transit peptide</keyword>